<evidence type="ECO:0000313" key="2">
    <source>
        <dbReference type="EMBL" id="XDQ57399.1"/>
    </source>
</evidence>
<dbReference type="Pfam" id="PF03640">
    <property type="entry name" value="Lipoprotein_15"/>
    <property type="match status" value="1"/>
</dbReference>
<protein>
    <recommendedName>
        <fullName evidence="3">Lipoprotein</fullName>
    </recommendedName>
</protein>
<dbReference type="PANTHER" id="PTHR39335:SF1">
    <property type="entry name" value="BLL4220 PROTEIN"/>
    <property type="match status" value="1"/>
</dbReference>
<keyword evidence="1" id="KW-0732">Signal</keyword>
<dbReference type="PANTHER" id="PTHR39335">
    <property type="entry name" value="BLL4220 PROTEIN"/>
    <property type="match status" value="1"/>
</dbReference>
<dbReference type="EMBL" id="CP163443">
    <property type="protein sequence ID" value="XDQ57399.1"/>
    <property type="molecule type" value="Genomic_DNA"/>
</dbReference>
<dbReference type="PROSITE" id="PS51257">
    <property type="entry name" value="PROKAR_LIPOPROTEIN"/>
    <property type="match status" value="1"/>
</dbReference>
<feature type="signal peptide" evidence="1">
    <location>
        <begin position="1"/>
        <end position="26"/>
    </location>
</feature>
<evidence type="ECO:0008006" key="3">
    <source>
        <dbReference type="Google" id="ProtNLM"/>
    </source>
</evidence>
<dbReference type="InterPro" id="IPR005297">
    <property type="entry name" value="Lipoprotein_repeat"/>
</dbReference>
<proteinExistence type="predicted"/>
<feature type="chain" id="PRO_5044277686" description="Lipoprotein" evidence="1">
    <location>
        <begin position="27"/>
        <end position="151"/>
    </location>
</feature>
<accession>A0AB39RQA1</accession>
<gene>
    <name evidence="2" type="ORF">AB5J53_39875</name>
</gene>
<sequence length="151" mass="15693">MRRRVAPLLAAVAIASCFGLPHPAVAAPEPPPLTVNVADTDTMGRVLTDPDGRTLYRYDLESAGTAGCVGPCTNTHKPLLNPPGAELRLPPGIAGTLGTVARPDGGDQVTYDGSPLYWSTADLEPADTNGADLHWHVINPRNAPVPAGTRG</sequence>
<dbReference type="GO" id="GO:0043448">
    <property type="term" value="P:alkane catabolic process"/>
    <property type="evidence" value="ECO:0007669"/>
    <property type="project" value="TreeGrafter"/>
</dbReference>
<evidence type="ECO:0000256" key="1">
    <source>
        <dbReference type="SAM" id="SignalP"/>
    </source>
</evidence>
<reference evidence="2" key="1">
    <citation type="submission" date="2024-07" db="EMBL/GenBank/DDBJ databases">
        <authorList>
            <person name="Yu S.T."/>
        </authorList>
    </citation>
    <scope>NUCLEOTIDE SEQUENCE</scope>
    <source>
        <strain evidence="2">R41</strain>
    </source>
</reference>
<organism evidence="2">
    <name type="scientific">Streptomyces sp. R41</name>
    <dbReference type="NCBI Taxonomy" id="3238632"/>
    <lineage>
        <taxon>Bacteria</taxon>
        <taxon>Bacillati</taxon>
        <taxon>Actinomycetota</taxon>
        <taxon>Actinomycetes</taxon>
        <taxon>Kitasatosporales</taxon>
        <taxon>Streptomycetaceae</taxon>
        <taxon>Streptomyces</taxon>
    </lineage>
</organism>
<dbReference type="AlphaFoldDB" id="A0AB39RQA1"/>
<dbReference type="RefSeq" id="WP_369250466.1">
    <property type="nucleotide sequence ID" value="NZ_CP163443.1"/>
</dbReference>
<name>A0AB39RQA1_9ACTN</name>